<feature type="region of interest" description="Disordered" evidence="8">
    <location>
        <begin position="28"/>
        <end position="53"/>
    </location>
</feature>
<evidence type="ECO:0000256" key="3">
    <source>
        <dbReference type="ARBA" id="ARBA00022723"/>
    </source>
</evidence>
<keyword evidence="5" id="KW-0863">Zinc-finger</keyword>
<dbReference type="PROSITE" id="PS51873">
    <property type="entry name" value="TRIAD"/>
    <property type="match status" value="1"/>
</dbReference>
<evidence type="ECO:0000256" key="8">
    <source>
        <dbReference type="SAM" id="MobiDB-lite"/>
    </source>
</evidence>
<dbReference type="CDD" id="cd20339">
    <property type="entry name" value="BRcat_RBR_RNF216"/>
    <property type="match status" value="1"/>
</dbReference>
<dbReference type="Pfam" id="PF26200">
    <property type="entry name" value="Rcat_RNF216"/>
    <property type="match status" value="1"/>
</dbReference>
<dbReference type="InterPro" id="IPR047545">
    <property type="entry name" value="BRcat_RBR_RNF216"/>
</dbReference>
<evidence type="ECO:0000256" key="4">
    <source>
        <dbReference type="ARBA" id="ARBA00022737"/>
    </source>
</evidence>
<dbReference type="Gene3D" id="1.20.120.1750">
    <property type="match status" value="1"/>
</dbReference>
<evidence type="ECO:0000259" key="9">
    <source>
        <dbReference type="PROSITE" id="PS51873"/>
    </source>
</evidence>
<evidence type="ECO:0000256" key="5">
    <source>
        <dbReference type="ARBA" id="ARBA00022771"/>
    </source>
</evidence>
<dbReference type="PANTHER" id="PTHR22770">
    <property type="entry name" value="UBIQUITIN CONJUGATING ENZYME 7 INTERACTING PROTEIN-RELATED"/>
    <property type="match status" value="1"/>
</dbReference>
<sequence>MASFTESESQQSTLEYSAVVIDTDDEEAKHASIDHHDGKENTILPNSGSGAILPPPGELNYDDTNRTCSFTSGNPFFDFVNTTSDSGETYRYSSLSPSGGRGYCYNKNTLDAWDDDSLSIPSPSLPDIGVNASKVILGGEFGNEEDKTSSATMPYQFPLGIDAGGDGDTEGVTQGTRTQNDDSFDTDLQQLAIIFEEVDVNFLRDRLVSLRNHANRVTIITNELLEEQDDQHSMHPDVNAGGEGNNVTLSGDSFDSVFADVDKVLETLKLEYNLAQLPDANVVFAVLEEHKDPTTRRKATIDFFVKATSNEPMIVETVETTQQLPVGEADHDPLIDDSDWDDRLAIFTHHPFYSDLKVVAKVFPHRDPNEIMAYLEAHHDKDHRRQIVTEELLVLEGVGDSQGSVEGVNKRQRSVVVDDDDDDDVEFIGVISKKVKQSNDNKNDEIIIQDENVTNTETIPDETTAQPVTVLEQDFLTIKGLIPDADPNYIYNMLENMKENPNRVPDLANTMLEKRDYPKLNDVIKEQQRIAKKKQIMGDDFNLVEFIKLFENPTEYFYNEDKLMSDNYSKHVKAKLMNEFPVFTAEFILLVMKKHNNHLTPTLRELEQDQQQEFAKVCNYQSKGRKYKGFQNRKKYRLKPRTVQEPWPEELDEIFFKELKFVQHEREIQNIIDERNVQRNERIEAARASNSLLECGCCYEDELLSEDMVSCPNAHLFCRNCVKRSSQEIIGQGRIDFPCLSPECDSMFTVTVLQKVLLPSVMSNLLKRIQEEEIKKADIPNLETCPFCTFATIMDNPDDKVFKCQNTECLKESCRLCKELNHIPLRCEEVEKENETKKRTFIENQMTEAMLRTCWRCKKKFFKEEGCNKMTCMCGASMCYICRQPIKGYEHFGTAPGQCPPTLDIDHRMFHLKEVASAGEKAKDVYKKDNPEESEVDLKYDPMKDVTKDLETTGGNQRRAFGLGPQGFQFGGIVLPPPHPFQVQRFQGGAGTGVQIIANNTGVRVVQGGMGMIFQGPRPAGNHIAQHAFQFGGNQAAGQVLQDHDGFHMAGQPAQGNGNQIAGLQQGGIRIAGLQQGGIQMAGLQQGGIQMAGLQQGGLQMAGLQQGGIQMAGLQQGGLQMAGLQQGGIQRAVQDNGNQVAAAVPHNGINIQFANPAPVNPFHDNNAQNGVANANPAARANQFRNYIRENRRVRRRR</sequence>
<dbReference type="InterPro" id="IPR047546">
    <property type="entry name" value="Rcat_RBR_RNF216"/>
</dbReference>
<reference evidence="11" key="1">
    <citation type="submission" date="2025-08" db="UniProtKB">
        <authorList>
            <consortium name="RefSeq"/>
        </authorList>
    </citation>
    <scope>IDENTIFICATION</scope>
    <source>
        <tissue evidence="11">Testes</tissue>
    </source>
</reference>
<keyword evidence="3" id="KW-0479">Metal-binding</keyword>
<proteinExistence type="predicted"/>
<dbReference type="RefSeq" id="XP_006815806.1">
    <property type="nucleotide sequence ID" value="XM_006815743.1"/>
</dbReference>
<keyword evidence="7" id="KW-0862">Zinc</keyword>
<dbReference type="SUPFAM" id="SSF57850">
    <property type="entry name" value="RING/U-box"/>
    <property type="match status" value="2"/>
</dbReference>
<evidence type="ECO:0000256" key="7">
    <source>
        <dbReference type="ARBA" id="ARBA00022833"/>
    </source>
</evidence>
<dbReference type="Pfam" id="PF26191">
    <property type="entry name" value="RING-HC_RBR_RNF216"/>
    <property type="match status" value="1"/>
</dbReference>
<feature type="compositionally biased region" description="Basic and acidic residues" evidence="8">
    <location>
        <begin position="28"/>
        <end position="40"/>
    </location>
</feature>
<keyword evidence="2" id="KW-0808">Transferase</keyword>
<dbReference type="CDD" id="cd20353">
    <property type="entry name" value="Rcat_RBR_RNF216"/>
    <property type="match status" value="1"/>
</dbReference>
<evidence type="ECO:0000313" key="10">
    <source>
        <dbReference type="Proteomes" id="UP000694865"/>
    </source>
</evidence>
<dbReference type="InterPro" id="IPR044066">
    <property type="entry name" value="TRIAD_supradom"/>
</dbReference>
<dbReference type="InterPro" id="IPR047544">
    <property type="entry name" value="RING-HC_RBR_RNF216"/>
</dbReference>
<evidence type="ECO:0000313" key="11">
    <source>
        <dbReference type="RefSeq" id="XP_006815806.1"/>
    </source>
</evidence>
<evidence type="ECO:0000256" key="6">
    <source>
        <dbReference type="ARBA" id="ARBA00022786"/>
    </source>
</evidence>
<evidence type="ECO:0000256" key="1">
    <source>
        <dbReference type="ARBA" id="ARBA00004906"/>
    </source>
</evidence>
<keyword evidence="4" id="KW-0677">Repeat</keyword>
<accession>A0ABM0M715</accession>
<dbReference type="GeneID" id="102801442"/>
<keyword evidence="6" id="KW-0833">Ubl conjugation pathway</keyword>
<name>A0ABM0M715_SACKO</name>
<evidence type="ECO:0000256" key="2">
    <source>
        <dbReference type="ARBA" id="ARBA00022679"/>
    </source>
</evidence>
<gene>
    <name evidence="11" type="primary">LOC102801442</name>
</gene>
<feature type="domain" description="RING-type" evidence="9">
    <location>
        <begin position="691"/>
        <end position="903"/>
    </location>
</feature>
<dbReference type="Proteomes" id="UP000694865">
    <property type="component" value="Unplaced"/>
</dbReference>
<keyword evidence="10" id="KW-1185">Reference proteome</keyword>
<dbReference type="CDD" id="cd16630">
    <property type="entry name" value="RING-HC_RBR_RNF216"/>
    <property type="match status" value="1"/>
</dbReference>
<dbReference type="PANTHER" id="PTHR22770:SF47">
    <property type="entry name" value="E3 UBIQUITIN-PROTEIN LIGASE RNF216"/>
    <property type="match status" value="1"/>
</dbReference>
<dbReference type="InterPro" id="IPR051628">
    <property type="entry name" value="LUBAC_E3_Ligases"/>
</dbReference>
<comment type="pathway">
    <text evidence="1">Protein modification; protein ubiquitination.</text>
</comment>
<protein>
    <submittedName>
        <fullName evidence="11">Uncharacterized protein LOC102801442</fullName>
    </submittedName>
</protein>
<organism evidence="10 11">
    <name type="scientific">Saccoglossus kowalevskii</name>
    <name type="common">Acorn worm</name>
    <dbReference type="NCBI Taxonomy" id="10224"/>
    <lineage>
        <taxon>Eukaryota</taxon>
        <taxon>Metazoa</taxon>
        <taxon>Hemichordata</taxon>
        <taxon>Enteropneusta</taxon>
        <taxon>Harrimaniidae</taxon>
        <taxon>Saccoglossus</taxon>
    </lineage>
</organism>